<dbReference type="AlphaFoldDB" id="A0A1H6Y1F2"/>
<keyword evidence="3" id="KW-1185">Reference proteome</keyword>
<evidence type="ECO:0000256" key="1">
    <source>
        <dbReference type="SAM" id="MobiDB-lite"/>
    </source>
</evidence>
<dbReference type="OrthoDB" id="1524821at2"/>
<name>A0A1H6Y1F2_9BACT</name>
<dbReference type="RefSeq" id="WP_092173860.1">
    <property type="nucleotide sequence ID" value="NZ_FNZH01000003.1"/>
</dbReference>
<dbReference type="Proteomes" id="UP000199403">
    <property type="component" value="Unassembled WGS sequence"/>
</dbReference>
<gene>
    <name evidence="2" type="ORF">SAMN05192553_103407</name>
</gene>
<proteinExistence type="predicted"/>
<dbReference type="InterPro" id="IPR003772">
    <property type="entry name" value="YceD"/>
</dbReference>
<dbReference type="Pfam" id="PF02620">
    <property type="entry name" value="YceD"/>
    <property type="match status" value="1"/>
</dbReference>
<dbReference type="STRING" id="1416801.SAMN05192553_103407"/>
<evidence type="ECO:0000313" key="2">
    <source>
        <dbReference type="EMBL" id="SEJ35133.1"/>
    </source>
</evidence>
<feature type="region of interest" description="Disordered" evidence="1">
    <location>
        <begin position="154"/>
        <end position="183"/>
    </location>
</feature>
<sequence>MKFIRNFDIDIIRLKEGEHLFHFEIGEEFLAHFEVIKEVVHKAAIRVDVKLDKRINLIEADFDVQGTVGLTCDRSLEKFNQPLAVQQKILYKYGEEEKEINEEVFLITKDTPAINVAQLIYEFILLAIPAKKIHPEHRIDGDEEEEEDGWIVYEAGEERNEDDTSNAEQNPFWEALKNLKNNE</sequence>
<protein>
    <submittedName>
        <fullName evidence="2">Uncharacterized metal-binding protein YceD, DUF177 family</fullName>
    </submittedName>
</protein>
<accession>A0A1H6Y1F2</accession>
<reference evidence="3" key="1">
    <citation type="submission" date="2016-10" db="EMBL/GenBank/DDBJ databases">
        <authorList>
            <person name="Varghese N."/>
            <person name="Submissions S."/>
        </authorList>
    </citation>
    <scope>NUCLEOTIDE SEQUENCE [LARGE SCALE GENOMIC DNA]</scope>
    <source>
        <strain evidence="3">IBRC-M 10761</strain>
    </source>
</reference>
<dbReference type="EMBL" id="FNZH01000003">
    <property type="protein sequence ID" value="SEJ35133.1"/>
    <property type="molecule type" value="Genomic_DNA"/>
</dbReference>
<evidence type="ECO:0000313" key="3">
    <source>
        <dbReference type="Proteomes" id="UP000199403"/>
    </source>
</evidence>
<organism evidence="2 3">
    <name type="scientific">Cyclobacterium xiamenense</name>
    <dbReference type="NCBI Taxonomy" id="1297121"/>
    <lineage>
        <taxon>Bacteria</taxon>
        <taxon>Pseudomonadati</taxon>
        <taxon>Bacteroidota</taxon>
        <taxon>Cytophagia</taxon>
        <taxon>Cytophagales</taxon>
        <taxon>Cyclobacteriaceae</taxon>
        <taxon>Cyclobacterium</taxon>
    </lineage>
</organism>